<evidence type="ECO:0000313" key="4">
    <source>
        <dbReference type="Proteomes" id="UP000516437"/>
    </source>
</evidence>
<evidence type="ECO:0000313" key="3">
    <source>
        <dbReference type="EMBL" id="KAB1202978.1"/>
    </source>
</evidence>
<protein>
    <submittedName>
        <fullName evidence="3">Hydroxyisourate hydrolase</fullName>
    </submittedName>
</protein>
<dbReference type="InterPro" id="IPR017853">
    <property type="entry name" value="GH"/>
</dbReference>
<dbReference type="PRINTS" id="PR00131">
    <property type="entry name" value="GLHYDRLASE1"/>
</dbReference>
<dbReference type="InterPro" id="IPR001360">
    <property type="entry name" value="Glyco_hydro_1"/>
</dbReference>
<evidence type="ECO:0000256" key="2">
    <source>
        <dbReference type="RuleBase" id="RU003690"/>
    </source>
</evidence>
<dbReference type="GO" id="GO:0008422">
    <property type="term" value="F:beta-glucosidase activity"/>
    <property type="evidence" value="ECO:0007669"/>
    <property type="project" value="TreeGrafter"/>
</dbReference>
<accession>A0A6A1UT36</accession>
<dbReference type="Gene3D" id="3.20.20.80">
    <property type="entry name" value="Glycosidases"/>
    <property type="match status" value="2"/>
</dbReference>
<dbReference type="GO" id="GO:0005975">
    <property type="term" value="P:carbohydrate metabolic process"/>
    <property type="evidence" value="ECO:0007669"/>
    <property type="project" value="InterPro"/>
</dbReference>
<dbReference type="AlphaFoldDB" id="A0A6A1UT36"/>
<sequence>MNLAGMTSHLALSSVRAPQLIRWREQQGKMGGPPAFGIPMLTPVTGKAQGATGDVACDQYHKYKEDVQLMVDTGLDAYRFSISWSRLIPNGRGPSNPKGLQYYNNLIDELVNNGIQPHVTLSNYDLPQALEDEYGGWDKFHSRLKEPLSSILIGVIHYSIFHVRDNSKSLKMENRDFYMDAALELIEVQDIYNSSASERMQRNSTLDDIPRVKYMHAYLGGVIDALRNGSNTRGYFTWAFLDVFELLDGFRSSFGLYYADLDDPDLKRYPKLSAKWYSRFLKGRSINLGVTELGNNLSAMSQAHFQ</sequence>
<proteinExistence type="inferred from homology"/>
<dbReference type="EMBL" id="RXIC02000026">
    <property type="protein sequence ID" value="KAB1202978.1"/>
    <property type="molecule type" value="Genomic_DNA"/>
</dbReference>
<dbReference type="PANTHER" id="PTHR10353">
    <property type="entry name" value="GLYCOSYL HYDROLASE"/>
    <property type="match status" value="1"/>
</dbReference>
<keyword evidence="3" id="KW-0378">Hydrolase</keyword>
<evidence type="ECO:0000256" key="1">
    <source>
        <dbReference type="ARBA" id="ARBA00010838"/>
    </source>
</evidence>
<dbReference type="OrthoDB" id="65569at2759"/>
<gene>
    <name evidence="3" type="ORF">CJ030_MR8G022071</name>
</gene>
<reference evidence="3 4" key="1">
    <citation type="journal article" date="2019" name="Plant Biotechnol. J.">
        <title>The red bayberry genome and genetic basis of sex determination.</title>
        <authorList>
            <person name="Jia H.M."/>
            <person name="Jia H.J."/>
            <person name="Cai Q.L."/>
            <person name="Wang Y."/>
            <person name="Zhao H.B."/>
            <person name="Yang W.F."/>
            <person name="Wang G.Y."/>
            <person name="Li Y.H."/>
            <person name="Zhan D.L."/>
            <person name="Shen Y.T."/>
            <person name="Niu Q.F."/>
            <person name="Chang L."/>
            <person name="Qiu J."/>
            <person name="Zhao L."/>
            <person name="Xie H.B."/>
            <person name="Fu W.Y."/>
            <person name="Jin J."/>
            <person name="Li X.W."/>
            <person name="Jiao Y."/>
            <person name="Zhou C.C."/>
            <person name="Tu T."/>
            <person name="Chai C.Y."/>
            <person name="Gao J.L."/>
            <person name="Fan L.J."/>
            <person name="van de Weg E."/>
            <person name="Wang J.Y."/>
            <person name="Gao Z.S."/>
        </authorList>
    </citation>
    <scope>NUCLEOTIDE SEQUENCE [LARGE SCALE GENOMIC DNA]</scope>
    <source>
        <tissue evidence="3">Leaves</tissue>
    </source>
</reference>
<dbReference type="SUPFAM" id="SSF51445">
    <property type="entry name" value="(Trans)glycosidases"/>
    <property type="match status" value="1"/>
</dbReference>
<dbReference type="Pfam" id="PF00232">
    <property type="entry name" value="Glyco_hydro_1"/>
    <property type="match status" value="2"/>
</dbReference>
<comment type="caution">
    <text evidence="3">The sequence shown here is derived from an EMBL/GenBank/DDBJ whole genome shotgun (WGS) entry which is preliminary data.</text>
</comment>
<comment type="similarity">
    <text evidence="1 2">Belongs to the glycosyl hydrolase 1 family.</text>
</comment>
<dbReference type="Proteomes" id="UP000516437">
    <property type="component" value="Chromosome 8"/>
</dbReference>
<name>A0A6A1UT36_9ROSI</name>
<organism evidence="3 4">
    <name type="scientific">Morella rubra</name>
    <name type="common">Chinese bayberry</name>
    <dbReference type="NCBI Taxonomy" id="262757"/>
    <lineage>
        <taxon>Eukaryota</taxon>
        <taxon>Viridiplantae</taxon>
        <taxon>Streptophyta</taxon>
        <taxon>Embryophyta</taxon>
        <taxon>Tracheophyta</taxon>
        <taxon>Spermatophyta</taxon>
        <taxon>Magnoliopsida</taxon>
        <taxon>eudicotyledons</taxon>
        <taxon>Gunneridae</taxon>
        <taxon>Pentapetalae</taxon>
        <taxon>rosids</taxon>
        <taxon>fabids</taxon>
        <taxon>Fagales</taxon>
        <taxon>Myricaceae</taxon>
        <taxon>Morella</taxon>
    </lineage>
</organism>
<keyword evidence="4" id="KW-1185">Reference proteome</keyword>
<dbReference type="PANTHER" id="PTHR10353:SF29">
    <property type="entry name" value="BETA-GLUCOSIDASE 11"/>
    <property type="match status" value="1"/>
</dbReference>